<sequence>MTSFGITNFGLFLMAVLLLNATPGPDTAYIVGRSVAQGRRAGLMSALGITVGCCIHATLSAFGLTALLAASATAFMAVKLAGGAYLVYLGIKMLFSKQAPSTENREALDLRSHKTIFVQALITNVLNPKVILFFLSFFPQFVNHDSPHKIVAFLFLGAVFATMSLCWNSGTAMLAGTLTRHASNNPHVKQWLERTVGAAFIALGIKLATTRN</sequence>
<feature type="transmembrane region" description="Helical" evidence="6">
    <location>
        <begin position="43"/>
        <end position="68"/>
    </location>
</feature>
<evidence type="ECO:0000256" key="4">
    <source>
        <dbReference type="ARBA" id="ARBA00022989"/>
    </source>
</evidence>
<evidence type="ECO:0000313" key="7">
    <source>
        <dbReference type="EMBL" id="AMP08346.1"/>
    </source>
</evidence>
<dbReference type="PATRIC" id="fig|279058.17.peg.580"/>
<dbReference type="Pfam" id="PF01810">
    <property type="entry name" value="LysE"/>
    <property type="match status" value="1"/>
</dbReference>
<keyword evidence="2" id="KW-1003">Cell membrane</keyword>
<organism evidence="7 8">
    <name type="scientific">Collimonas arenae</name>
    <dbReference type="NCBI Taxonomy" id="279058"/>
    <lineage>
        <taxon>Bacteria</taxon>
        <taxon>Pseudomonadati</taxon>
        <taxon>Pseudomonadota</taxon>
        <taxon>Betaproteobacteria</taxon>
        <taxon>Burkholderiales</taxon>
        <taxon>Oxalobacteraceae</taxon>
        <taxon>Collimonas</taxon>
    </lineage>
</organism>
<evidence type="ECO:0000313" key="8">
    <source>
        <dbReference type="Proteomes" id="UP000071778"/>
    </source>
</evidence>
<accession>A0A127QEB6</accession>
<feature type="transmembrane region" description="Helical" evidence="6">
    <location>
        <begin position="6"/>
        <end position="22"/>
    </location>
</feature>
<dbReference type="PIRSF" id="PIRSF006324">
    <property type="entry name" value="LeuE"/>
    <property type="match status" value="1"/>
</dbReference>
<feature type="transmembrane region" description="Helical" evidence="6">
    <location>
        <begin position="116"/>
        <end position="138"/>
    </location>
</feature>
<dbReference type="InterPro" id="IPR001123">
    <property type="entry name" value="LeuE-type"/>
</dbReference>
<reference evidence="7 8" key="1">
    <citation type="submission" date="2015-11" db="EMBL/GenBank/DDBJ databases">
        <title>Exploring the genomic traits of fungus-feeding bacterial genus Collimonas.</title>
        <authorList>
            <person name="Song C."/>
            <person name="Schmidt R."/>
            <person name="de Jager V."/>
            <person name="Krzyzanowska D."/>
            <person name="Jongedijk E."/>
            <person name="Cankar K."/>
            <person name="Beekwilder J."/>
            <person name="van Veen A."/>
            <person name="de Boer W."/>
            <person name="van Veen J.A."/>
            <person name="Garbeva P."/>
        </authorList>
    </citation>
    <scope>NUCLEOTIDE SEQUENCE [LARGE SCALE GENOMIC DNA]</scope>
    <source>
        <strain evidence="7 8">Ter282</strain>
    </source>
</reference>
<dbReference type="RefSeq" id="WP_061532153.1">
    <property type="nucleotide sequence ID" value="NZ_CP013233.1"/>
</dbReference>
<keyword evidence="5 6" id="KW-0472">Membrane</keyword>
<gene>
    <name evidence="7" type="ORF">CAter282_0530</name>
</gene>
<evidence type="ECO:0000256" key="6">
    <source>
        <dbReference type="SAM" id="Phobius"/>
    </source>
</evidence>
<keyword evidence="4 6" id="KW-1133">Transmembrane helix</keyword>
<evidence type="ECO:0000256" key="1">
    <source>
        <dbReference type="ARBA" id="ARBA00004651"/>
    </source>
</evidence>
<dbReference type="OrthoDB" id="9804822at2"/>
<feature type="transmembrane region" description="Helical" evidence="6">
    <location>
        <begin position="74"/>
        <end position="95"/>
    </location>
</feature>
<name>A0A127QEB6_9BURK</name>
<proteinExistence type="predicted"/>
<dbReference type="PANTHER" id="PTHR30086">
    <property type="entry name" value="ARGININE EXPORTER PROTEIN ARGO"/>
    <property type="match status" value="1"/>
</dbReference>
<evidence type="ECO:0000256" key="3">
    <source>
        <dbReference type="ARBA" id="ARBA00022692"/>
    </source>
</evidence>
<evidence type="ECO:0000256" key="5">
    <source>
        <dbReference type="ARBA" id="ARBA00023136"/>
    </source>
</evidence>
<comment type="subcellular location">
    <subcellularLocation>
        <location evidence="1">Cell membrane</location>
        <topology evidence="1">Multi-pass membrane protein</topology>
    </subcellularLocation>
</comment>
<dbReference type="Proteomes" id="UP000071778">
    <property type="component" value="Chromosome"/>
</dbReference>
<dbReference type="AlphaFoldDB" id="A0A127QEB6"/>
<protein>
    <submittedName>
        <fullName evidence="7">LysE type translocator family protein</fullName>
    </submittedName>
</protein>
<feature type="transmembrane region" description="Helical" evidence="6">
    <location>
        <begin position="150"/>
        <end position="170"/>
    </location>
</feature>
<keyword evidence="3 6" id="KW-0812">Transmembrane</keyword>
<dbReference type="GO" id="GO:0015171">
    <property type="term" value="F:amino acid transmembrane transporter activity"/>
    <property type="evidence" value="ECO:0007669"/>
    <property type="project" value="TreeGrafter"/>
</dbReference>
<dbReference type="GO" id="GO:0005886">
    <property type="term" value="C:plasma membrane"/>
    <property type="evidence" value="ECO:0007669"/>
    <property type="project" value="UniProtKB-SubCell"/>
</dbReference>
<keyword evidence="8" id="KW-1185">Reference proteome</keyword>
<dbReference type="PANTHER" id="PTHR30086:SF20">
    <property type="entry name" value="ARGININE EXPORTER PROTEIN ARGO-RELATED"/>
    <property type="match status" value="1"/>
</dbReference>
<dbReference type="EMBL" id="CP013235">
    <property type="protein sequence ID" value="AMP08346.1"/>
    <property type="molecule type" value="Genomic_DNA"/>
</dbReference>
<evidence type="ECO:0000256" key="2">
    <source>
        <dbReference type="ARBA" id="ARBA00022475"/>
    </source>
</evidence>